<dbReference type="PANTHER" id="PTHR34139">
    <property type="entry name" value="UPF0331 PROTEIN MJ0127"/>
    <property type="match status" value="1"/>
</dbReference>
<reference evidence="7 8" key="1">
    <citation type="submission" date="2020-12" db="EMBL/GenBank/DDBJ databases">
        <title>Bacterial novel species Pedobacter sp. SD-b isolated from soil.</title>
        <authorList>
            <person name="Jung H.-Y."/>
        </authorList>
    </citation>
    <scope>NUCLEOTIDE SEQUENCE [LARGE SCALE GENOMIC DNA]</scope>
    <source>
        <strain evidence="7 8">SD-b</strain>
    </source>
</reference>
<protein>
    <submittedName>
        <fullName evidence="7">DUF86 domain-containing protein</fullName>
    </submittedName>
</protein>
<organism evidence="7 8">
    <name type="scientific">Pedobacter segetis</name>
    <dbReference type="NCBI Taxonomy" id="2793069"/>
    <lineage>
        <taxon>Bacteria</taxon>
        <taxon>Pseudomonadati</taxon>
        <taxon>Bacteroidota</taxon>
        <taxon>Sphingobacteriia</taxon>
        <taxon>Sphingobacteriales</taxon>
        <taxon>Sphingobacteriaceae</taxon>
        <taxon>Pedobacter</taxon>
    </lineage>
</organism>
<evidence type="ECO:0000256" key="1">
    <source>
        <dbReference type="ARBA" id="ARBA00022553"/>
    </source>
</evidence>
<evidence type="ECO:0000256" key="5">
    <source>
        <dbReference type="ARBA" id="ARBA00022801"/>
    </source>
</evidence>
<sequence>MDIKIQVWLLDIKVCIEEIFDFLGDRRDFIAYQNDKMKKKAIERNLEIIGEAMNRILKVDANFPLDNAKNIVGTRNRIIHSYDNISDEVIWTIIVRELPLLKKQVDELITEE</sequence>
<dbReference type="InterPro" id="IPR037038">
    <property type="entry name" value="HepT-like_sf"/>
</dbReference>
<keyword evidence="1" id="KW-0597">Phosphoprotein</keyword>
<comment type="similarity">
    <text evidence="6">Belongs to the HepT RNase toxin family.</text>
</comment>
<comment type="caution">
    <text evidence="7">The sequence shown here is derived from an EMBL/GenBank/DDBJ whole genome shotgun (WGS) entry which is preliminary data.</text>
</comment>
<dbReference type="EMBL" id="JAEHFY010000026">
    <property type="protein sequence ID" value="MBK0384292.1"/>
    <property type="molecule type" value="Genomic_DNA"/>
</dbReference>
<dbReference type="RefSeq" id="WP_200587844.1">
    <property type="nucleotide sequence ID" value="NZ_JAEHFY010000026.1"/>
</dbReference>
<dbReference type="Gene3D" id="1.20.120.580">
    <property type="entry name" value="bsu32300-like"/>
    <property type="match status" value="1"/>
</dbReference>
<dbReference type="Proteomes" id="UP000660024">
    <property type="component" value="Unassembled WGS sequence"/>
</dbReference>
<accession>A0ABS1BN21</accession>
<evidence type="ECO:0000256" key="6">
    <source>
        <dbReference type="ARBA" id="ARBA00024207"/>
    </source>
</evidence>
<keyword evidence="5" id="KW-0378">Hydrolase</keyword>
<evidence type="ECO:0000256" key="3">
    <source>
        <dbReference type="ARBA" id="ARBA00022722"/>
    </source>
</evidence>
<dbReference type="Pfam" id="PF01934">
    <property type="entry name" value="HepT-like"/>
    <property type="match status" value="1"/>
</dbReference>
<evidence type="ECO:0000313" key="8">
    <source>
        <dbReference type="Proteomes" id="UP000660024"/>
    </source>
</evidence>
<keyword evidence="2" id="KW-1277">Toxin-antitoxin system</keyword>
<gene>
    <name evidence="7" type="ORF">I5M32_15095</name>
</gene>
<evidence type="ECO:0000256" key="2">
    <source>
        <dbReference type="ARBA" id="ARBA00022649"/>
    </source>
</evidence>
<evidence type="ECO:0000256" key="4">
    <source>
        <dbReference type="ARBA" id="ARBA00022741"/>
    </source>
</evidence>
<keyword evidence="8" id="KW-1185">Reference proteome</keyword>
<dbReference type="InterPro" id="IPR008201">
    <property type="entry name" value="HepT-like"/>
</dbReference>
<dbReference type="PANTHER" id="PTHR34139:SF1">
    <property type="entry name" value="RNASE MJ1380-RELATED"/>
    <property type="match status" value="1"/>
</dbReference>
<name>A0ABS1BN21_9SPHI</name>
<keyword evidence="4" id="KW-0547">Nucleotide-binding</keyword>
<dbReference type="InterPro" id="IPR051813">
    <property type="entry name" value="HepT_RNase_toxin"/>
</dbReference>
<proteinExistence type="inferred from homology"/>
<keyword evidence="3" id="KW-0540">Nuclease</keyword>
<evidence type="ECO:0000313" key="7">
    <source>
        <dbReference type="EMBL" id="MBK0384292.1"/>
    </source>
</evidence>